<sequence length="99" mass="11398">MRRIWIICLDQPLINPTFIINTQPNTAICFGNDYQWESSITGRNRSNDPRCFQRIQFFFHPFTECVEHYSLSLVKTGVASGRSCNLISTLGIHPNFSSK</sequence>
<evidence type="ECO:0000313" key="1">
    <source>
        <dbReference type="EMBL" id="JAT09666.1"/>
    </source>
</evidence>
<organism evidence="1">
    <name type="scientific">Graphocephala atropunctata</name>
    <dbReference type="NCBI Taxonomy" id="36148"/>
    <lineage>
        <taxon>Eukaryota</taxon>
        <taxon>Metazoa</taxon>
        <taxon>Ecdysozoa</taxon>
        <taxon>Arthropoda</taxon>
        <taxon>Hexapoda</taxon>
        <taxon>Insecta</taxon>
        <taxon>Pterygota</taxon>
        <taxon>Neoptera</taxon>
        <taxon>Paraneoptera</taxon>
        <taxon>Hemiptera</taxon>
        <taxon>Auchenorrhyncha</taxon>
        <taxon>Membracoidea</taxon>
        <taxon>Cicadellidae</taxon>
        <taxon>Cicadellinae</taxon>
        <taxon>Cicadellini</taxon>
        <taxon>Graphocephala</taxon>
    </lineage>
</organism>
<accession>A0A1B6KE06</accession>
<name>A0A1B6KE06_9HEMI</name>
<feature type="non-terminal residue" evidence="1">
    <location>
        <position position="99"/>
    </location>
</feature>
<proteinExistence type="predicted"/>
<gene>
    <name evidence="1" type="ORF">g.52213</name>
</gene>
<dbReference type="AlphaFoldDB" id="A0A1B6KE06"/>
<reference evidence="1" key="1">
    <citation type="submission" date="2015-11" db="EMBL/GenBank/DDBJ databases">
        <title>De novo transcriptome assembly of four potential Pierce s Disease insect vectors from Arizona vineyards.</title>
        <authorList>
            <person name="Tassone E.E."/>
        </authorList>
    </citation>
    <scope>NUCLEOTIDE SEQUENCE</scope>
</reference>
<protein>
    <submittedName>
        <fullName evidence="1">Uncharacterized protein</fullName>
    </submittedName>
</protein>
<dbReference type="EMBL" id="GEBQ01030311">
    <property type="protein sequence ID" value="JAT09666.1"/>
    <property type="molecule type" value="Transcribed_RNA"/>
</dbReference>